<organism evidence="5 6">
    <name type="scientific">Teladorsagia circumcincta</name>
    <name type="common">Brown stomach worm</name>
    <name type="synonym">Ostertagia circumcincta</name>
    <dbReference type="NCBI Taxonomy" id="45464"/>
    <lineage>
        <taxon>Eukaryota</taxon>
        <taxon>Metazoa</taxon>
        <taxon>Ecdysozoa</taxon>
        <taxon>Nematoda</taxon>
        <taxon>Chromadorea</taxon>
        <taxon>Rhabditida</taxon>
        <taxon>Rhabditina</taxon>
        <taxon>Rhabditomorpha</taxon>
        <taxon>Strongyloidea</taxon>
        <taxon>Trichostrongylidae</taxon>
        <taxon>Teladorsagia</taxon>
    </lineage>
</organism>
<dbReference type="Gene3D" id="3.20.20.100">
    <property type="entry name" value="NADP-dependent oxidoreductase domain"/>
    <property type="match status" value="1"/>
</dbReference>
<dbReference type="Pfam" id="PF00248">
    <property type="entry name" value="Aldo_ket_red"/>
    <property type="match status" value="1"/>
</dbReference>
<feature type="domain" description="NADP-dependent oxidoreductase" evidence="4">
    <location>
        <begin position="23"/>
        <end position="151"/>
    </location>
</feature>
<name>A0A2G9UJI5_TELCI</name>
<comment type="similarity">
    <text evidence="1">Belongs to the aldo/keto reductase family.</text>
</comment>
<evidence type="ECO:0000259" key="4">
    <source>
        <dbReference type="Pfam" id="PF00248"/>
    </source>
</evidence>
<dbReference type="PROSITE" id="PS00798">
    <property type="entry name" value="ALDOKETO_REDUCTASE_1"/>
    <property type="match status" value="1"/>
</dbReference>
<dbReference type="EMBL" id="KZ346314">
    <property type="protein sequence ID" value="PIO70313.1"/>
    <property type="molecule type" value="Genomic_DNA"/>
</dbReference>
<proteinExistence type="inferred from homology"/>
<evidence type="ECO:0000256" key="2">
    <source>
        <dbReference type="ARBA" id="ARBA00022857"/>
    </source>
</evidence>
<keyword evidence="3" id="KW-0560">Oxidoreductase</keyword>
<keyword evidence="6" id="KW-1185">Reference proteome</keyword>
<dbReference type="GO" id="GO:0016616">
    <property type="term" value="F:oxidoreductase activity, acting on the CH-OH group of donors, NAD or NADP as acceptor"/>
    <property type="evidence" value="ECO:0007669"/>
    <property type="project" value="UniProtKB-ARBA"/>
</dbReference>
<evidence type="ECO:0000256" key="3">
    <source>
        <dbReference type="ARBA" id="ARBA00023002"/>
    </source>
</evidence>
<dbReference type="InterPro" id="IPR036812">
    <property type="entry name" value="NAD(P)_OxRdtase_dom_sf"/>
</dbReference>
<dbReference type="PANTHER" id="PTHR43827:SF3">
    <property type="entry name" value="NADP-DEPENDENT OXIDOREDUCTASE DOMAIN-CONTAINING PROTEIN"/>
    <property type="match status" value="1"/>
</dbReference>
<dbReference type="OrthoDB" id="416253at2759"/>
<dbReference type="Proteomes" id="UP000230423">
    <property type="component" value="Unassembled WGS sequence"/>
</dbReference>
<dbReference type="PRINTS" id="PR00069">
    <property type="entry name" value="ALDKETRDTASE"/>
</dbReference>
<dbReference type="AlphaFoldDB" id="A0A2G9UJI5"/>
<protein>
    <submittedName>
        <fullName evidence="5">2,5-diketo-D-gluconic acid reductase A domain protein</fullName>
    </submittedName>
</protein>
<dbReference type="InterPro" id="IPR018170">
    <property type="entry name" value="Aldo/ket_reductase_CS"/>
</dbReference>
<evidence type="ECO:0000256" key="1">
    <source>
        <dbReference type="ARBA" id="ARBA00007905"/>
    </source>
</evidence>
<dbReference type="SUPFAM" id="SSF51430">
    <property type="entry name" value="NAD(P)-linked oxidoreductase"/>
    <property type="match status" value="1"/>
</dbReference>
<gene>
    <name evidence="5" type="ORF">TELCIR_07834</name>
</gene>
<reference evidence="5 6" key="1">
    <citation type="submission" date="2015-09" db="EMBL/GenBank/DDBJ databases">
        <title>Draft genome of the parasitic nematode Teladorsagia circumcincta isolate WARC Sus (inbred).</title>
        <authorList>
            <person name="Mitreva M."/>
        </authorList>
    </citation>
    <scope>NUCLEOTIDE SEQUENCE [LARGE SCALE GENOMIC DNA]</scope>
    <source>
        <strain evidence="5 6">S</strain>
    </source>
</reference>
<evidence type="ECO:0000313" key="5">
    <source>
        <dbReference type="EMBL" id="PIO70313.1"/>
    </source>
</evidence>
<keyword evidence="2" id="KW-0521">NADP</keyword>
<sequence length="151" mass="17084">MSSHSSVLGGKMRLNDGNEMPMIGLGISRINGQQSVNSSVQKALEAGYRLFDTAELYGNEAELGAALEEYMPKYGLKREDIFITTKVQTKDGNATNWAEESIMGSLKRLRTTYLDLVLLHFPRDRWTGSDDAHEVNKKGRREVWQVLEEFK</sequence>
<evidence type="ECO:0000313" key="6">
    <source>
        <dbReference type="Proteomes" id="UP000230423"/>
    </source>
</evidence>
<feature type="non-terminal residue" evidence="5">
    <location>
        <position position="151"/>
    </location>
</feature>
<dbReference type="InterPro" id="IPR023210">
    <property type="entry name" value="NADP_OxRdtase_dom"/>
</dbReference>
<dbReference type="PANTHER" id="PTHR43827">
    <property type="entry name" value="2,5-DIKETO-D-GLUCONIC ACID REDUCTASE"/>
    <property type="match status" value="1"/>
</dbReference>
<accession>A0A2G9UJI5</accession>
<dbReference type="InterPro" id="IPR020471">
    <property type="entry name" value="AKR"/>
</dbReference>